<sequence length="71" mass="8138">MNTTAAYHVKFMWLMMAARSQPPIANWKEAMITFVREFTRVVPSKRFRRRSFGPGSEINKRASGCKSLGIS</sequence>
<name>A0A8K0IW66_COCNU</name>
<dbReference type="Proteomes" id="UP000797356">
    <property type="component" value="Chromosome 14"/>
</dbReference>
<dbReference type="EMBL" id="CM017885">
    <property type="protein sequence ID" value="KAG1368807.1"/>
    <property type="molecule type" value="Genomic_DNA"/>
</dbReference>
<accession>A0A8K0IW66</accession>
<keyword evidence="2" id="KW-1185">Reference proteome</keyword>
<reference evidence="1" key="2">
    <citation type="submission" date="2019-07" db="EMBL/GenBank/DDBJ databases">
        <authorList>
            <person name="Yang Y."/>
            <person name="Bocs S."/>
            <person name="Baudouin L."/>
        </authorList>
    </citation>
    <scope>NUCLEOTIDE SEQUENCE</scope>
    <source>
        <tissue evidence="1">Spear leaf of Hainan Tall coconut</tissue>
    </source>
</reference>
<protein>
    <submittedName>
        <fullName evidence="1">Uncharacterized protein</fullName>
    </submittedName>
</protein>
<proteinExistence type="predicted"/>
<organism evidence="1 2">
    <name type="scientific">Cocos nucifera</name>
    <name type="common">Coconut palm</name>
    <dbReference type="NCBI Taxonomy" id="13894"/>
    <lineage>
        <taxon>Eukaryota</taxon>
        <taxon>Viridiplantae</taxon>
        <taxon>Streptophyta</taxon>
        <taxon>Embryophyta</taxon>
        <taxon>Tracheophyta</taxon>
        <taxon>Spermatophyta</taxon>
        <taxon>Magnoliopsida</taxon>
        <taxon>Liliopsida</taxon>
        <taxon>Arecaceae</taxon>
        <taxon>Arecoideae</taxon>
        <taxon>Cocoseae</taxon>
        <taxon>Attaleinae</taxon>
        <taxon>Cocos</taxon>
    </lineage>
</organism>
<evidence type="ECO:0000313" key="2">
    <source>
        <dbReference type="Proteomes" id="UP000797356"/>
    </source>
</evidence>
<dbReference type="AlphaFoldDB" id="A0A8K0IW66"/>
<gene>
    <name evidence="1" type="ORF">COCNU_14G012750</name>
</gene>
<evidence type="ECO:0000313" key="1">
    <source>
        <dbReference type="EMBL" id="KAG1368807.1"/>
    </source>
</evidence>
<reference evidence="1" key="1">
    <citation type="journal article" date="2017" name="Gigascience">
        <title>The genome draft of coconut (Cocos nucifera).</title>
        <authorList>
            <person name="Xiao Y."/>
            <person name="Xu P."/>
            <person name="Fan H."/>
            <person name="Baudouin L."/>
            <person name="Xia W."/>
            <person name="Bocs S."/>
            <person name="Xu J."/>
            <person name="Li Q."/>
            <person name="Guo A."/>
            <person name="Zhou L."/>
            <person name="Li J."/>
            <person name="Wu Y."/>
            <person name="Ma Z."/>
            <person name="Armero A."/>
            <person name="Issali A.E."/>
            <person name="Liu N."/>
            <person name="Peng M."/>
            <person name="Yang Y."/>
        </authorList>
    </citation>
    <scope>NUCLEOTIDE SEQUENCE</scope>
    <source>
        <tissue evidence="1">Spear leaf of Hainan Tall coconut</tissue>
    </source>
</reference>
<comment type="caution">
    <text evidence="1">The sequence shown here is derived from an EMBL/GenBank/DDBJ whole genome shotgun (WGS) entry which is preliminary data.</text>
</comment>